<dbReference type="Proteomes" id="UP001055303">
    <property type="component" value="Unassembled WGS sequence"/>
</dbReference>
<dbReference type="RefSeq" id="WP_144760395.1">
    <property type="nucleotide sequence ID" value="NZ_BPQI01000015.1"/>
</dbReference>
<reference evidence="2 3" key="1">
    <citation type="submission" date="2019-06" db="EMBL/GenBank/DDBJ databases">
        <authorList>
            <person name="Rodrigo-Torres L."/>
            <person name="Arahal R. D."/>
            <person name="Lucena T."/>
        </authorList>
    </citation>
    <scope>NUCLEOTIDE SEQUENCE [LARGE SCALE GENOMIC DNA]</scope>
    <source>
        <strain evidence="2 3">SW08-7</strain>
    </source>
</reference>
<organism evidence="2 3">
    <name type="scientific">Methylobacterium dankookense</name>
    <dbReference type="NCBI Taxonomy" id="560405"/>
    <lineage>
        <taxon>Bacteria</taxon>
        <taxon>Pseudomonadati</taxon>
        <taxon>Pseudomonadota</taxon>
        <taxon>Alphaproteobacteria</taxon>
        <taxon>Hyphomicrobiales</taxon>
        <taxon>Methylobacteriaceae</taxon>
        <taxon>Methylobacterium</taxon>
    </lineage>
</organism>
<protein>
    <submittedName>
        <fullName evidence="2">Uncharacterized protein</fullName>
    </submittedName>
</protein>
<evidence type="ECO:0000313" key="1">
    <source>
        <dbReference type="EMBL" id="GJD54890.1"/>
    </source>
</evidence>
<dbReference type="Proteomes" id="UP000401717">
    <property type="component" value="Unassembled WGS sequence"/>
</dbReference>
<dbReference type="EMBL" id="CABFVH010000003">
    <property type="protein sequence ID" value="VUF11108.1"/>
    <property type="molecule type" value="Genomic_DNA"/>
</dbReference>
<dbReference type="OrthoDB" id="9869827at2"/>
<reference evidence="1" key="2">
    <citation type="journal article" date="2021" name="Front. Microbiol.">
        <title>Comprehensive Comparative Genomics and Phenotyping of Methylobacterium Species.</title>
        <authorList>
            <person name="Alessa O."/>
            <person name="Ogura Y."/>
            <person name="Fujitani Y."/>
            <person name="Takami H."/>
            <person name="Hayashi T."/>
            <person name="Sahin N."/>
            <person name="Tani A."/>
        </authorList>
    </citation>
    <scope>NUCLEOTIDE SEQUENCE</scope>
    <source>
        <strain evidence="1">DSM 22415</strain>
    </source>
</reference>
<gene>
    <name evidence="1" type="ORF">IFDJLNFL_0769</name>
    <name evidence="2" type="ORF">MTDSW087_00781</name>
</gene>
<evidence type="ECO:0000313" key="4">
    <source>
        <dbReference type="Proteomes" id="UP001055303"/>
    </source>
</evidence>
<sequence length="63" mass="7027">MSDADTVPVWARRRFERLVGRGLPAALARRIVLPTKRLPVDEIPEAPSNLIRFPVLAYSSDAV</sequence>
<accession>A0A564FTH4</accession>
<name>A0A564FTH4_9HYPH</name>
<evidence type="ECO:0000313" key="2">
    <source>
        <dbReference type="EMBL" id="VUF11108.1"/>
    </source>
</evidence>
<reference evidence="1" key="3">
    <citation type="submission" date="2021-08" db="EMBL/GenBank/DDBJ databases">
        <authorList>
            <person name="Tani A."/>
            <person name="Ola A."/>
            <person name="Ogura Y."/>
            <person name="Katsura K."/>
            <person name="Hayashi T."/>
        </authorList>
    </citation>
    <scope>NUCLEOTIDE SEQUENCE</scope>
    <source>
        <strain evidence="1">DSM 22415</strain>
    </source>
</reference>
<keyword evidence="4" id="KW-1185">Reference proteome</keyword>
<proteinExistence type="predicted"/>
<dbReference type="AlphaFoldDB" id="A0A564FTH4"/>
<evidence type="ECO:0000313" key="3">
    <source>
        <dbReference type="Proteomes" id="UP000401717"/>
    </source>
</evidence>
<dbReference type="EMBL" id="BPQI01000015">
    <property type="protein sequence ID" value="GJD54890.1"/>
    <property type="molecule type" value="Genomic_DNA"/>
</dbReference>